<evidence type="ECO:0000256" key="5">
    <source>
        <dbReference type="ARBA" id="ARBA00022737"/>
    </source>
</evidence>
<feature type="domain" description="EIF2B subunit epsilon/gamma LbH" evidence="8">
    <location>
        <begin position="248"/>
        <end position="349"/>
    </location>
</feature>
<dbReference type="PROSITE" id="PS00101">
    <property type="entry name" value="HEXAPEP_TRANSFERASES"/>
    <property type="match status" value="1"/>
</dbReference>
<feature type="domain" description="Nucleotidyl transferase" evidence="7">
    <location>
        <begin position="2"/>
        <end position="232"/>
    </location>
</feature>
<evidence type="ECO:0000259" key="8">
    <source>
        <dbReference type="Pfam" id="PF25084"/>
    </source>
</evidence>
<keyword evidence="10" id="KW-1185">Reference proteome</keyword>
<dbReference type="Pfam" id="PF00483">
    <property type="entry name" value="NTP_transferase"/>
    <property type="match status" value="1"/>
</dbReference>
<name>A0ABU5IV35_9BACI</name>
<protein>
    <submittedName>
        <fullName evidence="9">Sugar phosphate nucleotidyltransferase</fullName>
    </submittedName>
</protein>
<evidence type="ECO:0000256" key="4">
    <source>
        <dbReference type="ARBA" id="ARBA00022679"/>
    </source>
</evidence>
<comment type="caution">
    <text evidence="9">The sequence shown here is derived from an EMBL/GenBank/DDBJ whole genome shotgun (WGS) entry which is preliminary data.</text>
</comment>
<dbReference type="Proteomes" id="UP001290455">
    <property type="component" value="Unassembled WGS sequence"/>
</dbReference>
<dbReference type="InterPro" id="IPR029044">
    <property type="entry name" value="Nucleotide-diphossugar_trans"/>
</dbReference>
<evidence type="ECO:0000313" key="9">
    <source>
        <dbReference type="EMBL" id="MDZ5470993.1"/>
    </source>
</evidence>
<dbReference type="SUPFAM" id="SSF51161">
    <property type="entry name" value="Trimeric LpxA-like enzymes"/>
    <property type="match status" value="1"/>
</dbReference>
<geneLocation type="plasmid" evidence="9">
    <name>unnamed</name>
</geneLocation>
<dbReference type="EMBL" id="JAXOFX010000002">
    <property type="protein sequence ID" value="MDZ5470993.1"/>
    <property type="molecule type" value="Genomic_DNA"/>
</dbReference>
<dbReference type="Gene3D" id="2.160.10.10">
    <property type="entry name" value="Hexapeptide repeat proteins"/>
    <property type="match status" value="1"/>
</dbReference>
<keyword evidence="2" id="KW-0963">Cytoplasm</keyword>
<gene>
    <name evidence="9" type="ORF">SM124_04420</name>
</gene>
<reference evidence="9 10" key="1">
    <citation type="submission" date="2023-11" db="EMBL/GenBank/DDBJ databases">
        <title>Bacillus jintuensis, isolated from a mudflat on the Beibu Gulf coast.</title>
        <authorList>
            <person name="Li M."/>
        </authorList>
    </citation>
    <scope>NUCLEOTIDE SEQUENCE [LARGE SCALE GENOMIC DNA]</scope>
    <source>
        <strain evidence="9 10">31A1R</strain>
        <plasmid evidence="9">unnamed</plasmid>
    </source>
</reference>
<sequence>MKGVIMAGGKGLRLKPLTEKIAKPLVPIMNRPVMEYCIDWFKLQGIKEIAITLQYLSKSIIDFFGDGSKYGVKLIYFTENSPLGTAGGVRNITHFLDDTFVVISADILTDFSLQDAFQYHLEKRSQFTMITTKVSFPNDYGIVLKHGDGRIRAFIEKPPIYKWVSDQVNTGIYIIEPEIINYIPNNRYFDFSRDLFPLLLSRKLNFFAYELIGYWIDIGQFSTYLNANRDILGGKLKVKMDLNNKLKDNVWIGSNSDVNPEAIVEGPALIGSGCKIESGAHIKPYSIIGNHTIIHSKAEIDESIIWSNVTIQEGARLNQTIIGSNTYIGERTIIDNQAVIGQNSYIGQQSLIGSNIKVNSYSKIPEHSVFKRLNLKDYHQKNVLILTDVYQGNKHLKKEVVYCPNHVKSKIMRLLIEESKTELIDLTEGIKFVHTPYCWTKITSHELEGYLNIYCYADNPRMATEILKYYVKQIKNYQKV</sequence>
<dbReference type="InterPro" id="IPR018357">
    <property type="entry name" value="Hexapep_transf_CS"/>
</dbReference>
<evidence type="ECO:0000256" key="2">
    <source>
        <dbReference type="ARBA" id="ARBA00022490"/>
    </source>
</evidence>
<organism evidence="9 10">
    <name type="scientific">Robertmurraya mangrovi</name>
    <dbReference type="NCBI Taxonomy" id="3098077"/>
    <lineage>
        <taxon>Bacteria</taxon>
        <taxon>Bacillati</taxon>
        <taxon>Bacillota</taxon>
        <taxon>Bacilli</taxon>
        <taxon>Bacillales</taxon>
        <taxon>Bacillaceae</taxon>
        <taxon>Robertmurraya</taxon>
    </lineage>
</organism>
<evidence type="ECO:0000259" key="7">
    <source>
        <dbReference type="Pfam" id="PF00483"/>
    </source>
</evidence>
<evidence type="ECO:0000256" key="3">
    <source>
        <dbReference type="ARBA" id="ARBA00022540"/>
    </source>
</evidence>
<evidence type="ECO:0000313" key="10">
    <source>
        <dbReference type="Proteomes" id="UP001290455"/>
    </source>
</evidence>
<dbReference type="InterPro" id="IPR056764">
    <property type="entry name" value="LbH_EIF2B3/5"/>
</dbReference>
<keyword evidence="9" id="KW-0614">Plasmid</keyword>
<keyword evidence="3" id="KW-0396">Initiation factor</keyword>
<proteinExistence type="predicted"/>
<dbReference type="Pfam" id="PF25084">
    <property type="entry name" value="LbH_EIF2B"/>
    <property type="match status" value="1"/>
</dbReference>
<keyword evidence="4" id="KW-0808">Transferase</keyword>
<keyword evidence="5" id="KW-0677">Repeat</keyword>
<accession>A0ABU5IV35</accession>
<evidence type="ECO:0000256" key="6">
    <source>
        <dbReference type="ARBA" id="ARBA00022917"/>
    </source>
</evidence>
<keyword evidence="6" id="KW-0648">Protein biosynthesis</keyword>
<dbReference type="CDD" id="cd04181">
    <property type="entry name" value="NTP_transferase"/>
    <property type="match status" value="1"/>
</dbReference>
<comment type="subcellular location">
    <subcellularLocation>
        <location evidence="1">Cytoplasm</location>
        <location evidence="1">Cytosol</location>
    </subcellularLocation>
</comment>
<dbReference type="InterPro" id="IPR050486">
    <property type="entry name" value="Mannose-1P_guanyltransferase"/>
</dbReference>
<dbReference type="InterPro" id="IPR011004">
    <property type="entry name" value="Trimer_LpxA-like_sf"/>
</dbReference>
<dbReference type="InterPro" id="IPR005835">
    <property type="entry name" value="NTP_transferase_dom"/>
</dbReference>
<dbReference type="SUPFAM" id="SSF53448">
    <property type="entry name" value="Nucleotide-diphospho-sugar transferases"/>
    <property type="match status" value="1"/>
</dbReference>
<dbReference type="PANTHER" id="PTHR22572">
    <property type="entry name" value="SUGAR-1-PHOSPHATE GUANYL TRANSFERASE"/>
    <property type="match status" value="1"/>
</dbReference>
<dbReference type="RefSeq" id="WP_322445073.1">
    <property type="nucleotide sequence ID" value="NZ_JAXOFX010000002.1"/>
</dbReference>
<evidence type="ECO:0000256" key="1">
    <source>
        <dbReference type="ARBA" id="ARBA00004514"/>
    </source>
</evidence>
<dbReference type="Gene3D" id="3.90.550.10">
    <property type="entry name" value="Spore Coat Polysaccharide Biosynthesis Protein SpsA, Chain A"/>
    <property type="match status" value="1"/>
</dbReference>